<gene>
    <name evidence="6" type="ORF">OI18_03710</name>
</gene>
<dbReference type="Gene3D" id="2.60.40.3620">
    <property type="match status" value="1"/>
</dbReference>
<dbReference type="PANTHER" id="PTHR46825:SF11">
    <property type="entry name" value="PENICILLIN-BINDING PROTEIN 4"/>
    <property type="match status" value="1"/>
</dbReference>
<reference evidence="6 7" key="1">
    <citation type="submission" date="2014-11" db="EMBL/GenBank/DDBJ databases">
        <title>Genome sequence of Flavihumibacter solisilvae 3-3.</title>
        <authorList>
            <person name="Zhou G."/>
            <person name="Li M."/>
            <person name="Wang G."/>
        </authorList>
    </citation>
    <scope>NUCLEOTIDE SEQUENCE [LARGE SCALE GENOMIC DNA]</scope>
    <source>
        <strain evidence="6 7">3-3</strain>
    </source>
</reference>
<dbReference type="OrthoDB" id="9793489at2"/>
<dbReference type="PANTHER" id="PTHR46825">
    <property type="entry name" value="D-ALANYL-D-ALANINE-CARBOXYPEPTIDASE/ENDOPEPTIDASE AMPH"/>
    <property type="match status" value="1"/>
</dbReference>
<dbReference type="GO" id="GO:0016020">
    <property type="term" value="C:membrane"/>
    <property type="evidence" value="ECO:0007669"/>
    <property type="project" value="UniProtKB-SubCell"/>
</dbReference>
<proteinExistence type="predicted"/>
<dbReference type="InterPro" id="IPR001466">
    <property type="entry name" value="Beta-lactam-related"/>
</dbReference>
<dbReference type="Gene3D" id="3.40.710.10">
    <property type="entry name" value="DD-peptidase/beta-lactamase superfamily"/>
    <property type="match status" value="1"/>
</dbReference>
<keyword evidence="2" id="KW-0472">Membrane</keyword>
<dbReference type="InterPro" id="IPR050491">
    <property type="entry name" value="AmpC-like"/>
</dbReference>
<organism evidence="6 7">
    <name type="scientific">Flavihumibacter solisilvae</name>
    <dbReference type="NCBI Taxonomy" id="1349421"/>
    <lineage>
        <taxon>Bacteria</taxon>
        <taxon>Pseudomonadati</taxon>
        <taxon>Bacteroidota</taxon>
        <taxon>Chitinophagia</taxon>
        <taxon>Chitinophagales</taxon>
        <taxon>Chitinophagaceae</taxon>
        <taxon>Flavihumibacter</taxon>
    </lineage>
</organism>
<name>A0A0C1IZ39_9BACT</name>
<dbReference type="Pfam" id="PF11954">
    <property type="entry name" value="DUF3471"/>
    <property type="match status" value="1"/>
</dbReference>
<accession>A0A0C1IZ39</accession>
<evidence type="ECO:0000256" key="2">
    <source>
        <dbReference type="ARBA" id="ARBA00023136"/>
    </source>
</evidence>
<dbReference type="AlphaFoldDB" id="A0A0C1IZ39"/>
<dbReference type="STRING" id="1349421.OI18_03710"/>
<evidence type="ECO:0000313" key="7">
    <source>
        <dbReference type="Proteomes" id="UP000031408"/>
    </source>
</evidence>
<dbReference type="InterPro" id="IPR012338">
    <property type="entry name" value="Beta-lactam/transpept-like"/>
</dbReference>
<sequence>MKKIMLLLLTLGLAMTLFCQQSKEEALDALMQAYHKVNKFNGSVLVAHKGKVLLQKGYGLKNAGSGLLNDSSSIYSIYSITKPFTATLILQLVEQGKLSLSDPLSKFYPSFPKGDSITVEHLLTHTSGLYDYTRGNDMKDQTETSFIEFLGKQPLDFAPGTNWSYSNSGYWLLGFIIEKLSGLSYEEAMGRYLFKPLKMQQSGFHFKHLADPNKTIGYAVFSDHIKKDAIVYDPPAPYAAGAIYSTVGDLYKFHRALQAGSLLKKETLQKAYTPYKNNYGYGWITSTFEGHLMVGHSGGAAGYRSNLVSIPEEDICIILLNNHENAVVDKITERVLCILFDKPYKVPVSKELPVELLKQYAGAYNAKPSFTFYVTVEDGSLAVQVSKNPKTSLLAEKENLFYAEEPNAYLEFIKDENGAYNALVMQQRDIKLSARRIFPIWGITGTATGKGWNDSIPDLPFREESRGIWSLKNLSLKKGLLVFRLNNDWGYHYGDNELDGTLDMYGKDIAVEEGVYDIRLDLREPLLPTYTITSRAR</sequence>
<feature type="signal peptide" evidence="3">
    <location>
        <begin position="1"/>
        <end position="19"/>
    </location>
</feature>
<comment type="caution">
    <text evidence="6">The sequence shown here is derived from an EMBL/GenBank/DDBJ whole genome shotgun (WGS) entry which is preliminary data.</text>
</comment>
<keyword evidence="3" id="KW-0732">Signal</keyword>
<dbReference type="EMBL" id="JSVC01000004">
    <property type="protein sequence ID" value="KIC95764.1"/>
    <property type="molecule type" value="Genomic_DNA"/>
</dbReference>
<evidence type="ECO:0008006" key="8">
    <source>
        <dbReference type="Google" id="ProtNLM"/>
    </source>
</evidence>
<evidence type="ECO:0000259" key="4">
    <source>
        <dbReference type="Pfam" id="PF00144"/>
    </source>
</evidence>
<evidence type="ECO:0000256" key="3">
    <source>
        <dbReference type="SAM" id="SignalP"/>
    </source>
</evidence>
<dbReference type="InterPro" id="IPR021860">
    <property type="entry name" value="Peptidase_S12_Pab87-rel_C"/>
</dbReference>
<feature type="domain" description="Peptidase S12 Pab87-related C-terminal" evidence="5">
    <location>
        <begin position="350"/>
        <end position="426"/>
    </location>
</feature>
<comment type="subcellular location">
    <subcellularLocation>
        <location evidence="1">Membrane</location>
    </subcellularLocation>
</comment>
<evidence type="ECO:0000259" key="5">
    <source>
        <dbReference type="Pfam" id="PF11954"/>
    </source>
</evidence>
<dbReference type="RefSeq" id="WP_039137386.1">
    <property type="nucleotide sequence ID" value="NZ_JSVC01000004.1"/>
</dbReference>
<dbReference type="Pfam" id="PF00144">
    <property type="entry name" value="Beta-lactamase"/>
    <property type="match status" value="1"/>
</dbReference>
<keyword evidence="7" id="KW-1185">Reference proteome</keyword>
<evidence type="ECO:0000256" key="1">
    <source>
        <dbReference type="ARBA" id="ARBA00004370"/>
    </source>
</evidence>
<dbReference type="SUPFAM" id="SSF56601">
    <property type="entry name" value="beta-lactamase/transpeptidase-like"/>
    <property type="match status" value="1"/>
</dbReference>
<protein>
    <recommendedName>
        <fullName evidence="8">Beta-lactamase-related domain-containing protein</fullName>
    </recommendedName>
</protein>
<feature type="chain" id="PRO_5002133852" description="Beta-lactamase-related domain-containing protein" evidence="3">
    <location>
        <begin position="20"/>
        <end position="537"/>
    </location>
</feature>
<evidence type="ECO:0000313" key="6">
    <source>
        <dbReference type="EMBL" id="KIC95764.1"/>
    </source>
</evidence>
<dbReference type="Proteomes" id="UP000031408">
    <property type="component" value="Unassembled WGS sequence"/>
</dbReference>
<feature type="domain" description="Beta-lactamase-related" evidence="4">
    <location>
        <begin position="42"/>
        <end position="326"/>
    </location>
</feature>